<dbReference type="Gene3D" id="3.40.710.10">
    <property type="entry name" value="DD-peptidase/beta-lactamase superfamily"/>
    <property type="match status" value="1"/>
</dbReference>
<evidence type="ECO:0000256" key="4">
    <source>
        <dbReference type="ARBA" id="ARBA00023251"/>
    </source>
</evidence>
<evidence type="ECO:0000256" key="3">
    <source>
        <dbReference type="ARBA" id="ARBA00022801"/>
    </source>
</evidence>
<gene>
    <name evidence="7" type="ORF">RM520_02765</name>
</gene>
<evidence type="ECO:0000313" key="7">
    <source>
        <dbReference type="EMBL" id="MDT0620528.1"/>
    </source>
</evidence>
<comment type="caution">
    <text evidence="7">The sequence shown here is derived from an EMBL/GenBank/DDBJ whole genome shotgun (WGS) entry which is preliminary data.</text>
</comment>
<protein>
    <recommendedName>
        <fullName evidence="5">Beta-lactamase</fullName>
        <ecNumber evidence="5">3.5.2.6</ecNumber>
    </recommendedName>
</protein>
<keyword evidence="8" id="KW-1185">Reference proteome</keyword>
<dbReference type="PANTHER" id="PTHR46825">
    <property type="entry name" value="D-ALANYL-D-ALANINE-CARBOXYPEPTIDASE/ENDOPEPTIDASE AMPH"/>
    <property type="match status" value="1"/>
</dbReference>
<dbReference type="RefSeq" id="WP_311386885.1">
    <property type="nucleotide sequence ID" value="NZ_JAVRHU010000001.1"/>
</dbReference>
<evidence type="ECO:0000256" key="5">
    <source>
        <dbReference type="RuleBase" id="RU361140"/>
    </source>
</evidence>
<reference evidence="7 8" key="1">
    <citation type="submission" date="2023-09" db="EMBL/GenBank/DDBJ databases">
        <authorList>
            <person name="Rey-Velasco X."/>
        </authorList>
    </citation>
    <scope>NUCLEOTIDE SEQUENCE [LARGE SCALE GENOMIC DNA]</scope>
    <source>
        <strain evidence="7 8">P007</strain>
    </source>
</reference>
<dbReference type="EC" id="3.5.2.6" evidence="5"/>
<dbReference type="InterPro" id="IPR001466">
    <property type="entry name" value="Beta-lactam-related"/>
</dbReference>
<proteinExistence type="inferred from homology"/>
<evidence type="ECO:0000259" key="6">
    <source>
        <dbReference type="Pfam" id="PF00144"/>
    </source>
</evidence>
<evidence type="ECO:0000256" key="1">
    <source>
        <dbReference type="ARBA" id="ARBA00001526"/>
    </source>
</evidence>
<dbReference type="InterPro" id="IPR012338">
    <property type="entry name" value="Beta-lactam/transpept-like"/>
</dbReference>
<feature type="domain" description="Beta-lactamase-related" evidence="6">
    <location>
        <begin position="49"/>
        <end position="353"/>
    </location>
</feature>
<dbReference type="PANTHER" id="PTHR46825:SF8">
    <property type="entry name" value="BETA-LACTAMASE-RELATED"/>
    <property type="match status" value="1"/>
</dbReference>
<name>A0ABU3BEH1_9FLAO</name>
<evidence type="ECO:0000313" key="8">
    <source>
        <dbReference type="Proteomes" id="UP001250662"/>
    </source>
</evidence>
<dbReference type="InterPro" id="IPR050491">
    <property type="entry name" value="AmpC-like"/>
</dbReference>
<dbReference type="EMBL" id="JAVRHU010000001">
    <property type="protein sequence ID" value="MDT0620528.1"/>
    <property type="molecule type" value="Genomic_DNA"/>
</dbReference>
<keyword evidence="4 5" id="KW-0046">Antibiotic resistance</keyword>
<evidence type="ECO:0000256" key="2">
    <source>
        <dbReference type="ARBA" id="ARBA00007840"/>
    </source>
</evidence>
<comment type="catalytic activity">
    <reaction evidence="1 5">
        <text>a beta-lactam + H2O = a substituted beta-amino acid</text>
        <dbReference type="Rhea" id="RHEA:20401"/>
        <dbReference type="ChEBI" id="CHEBI:15377"/>
        <dbReference type="ChEBI" id="CHEBI:35627"/>
        <dbReference type="ChEBI" id="CHEBI:140347"/>
        <dbReference type="EC" id="3.5.2.6"/>
    </reaction>
</comment>
<keyword evidence="3 5" id="KW-0378">Hydrolase</keyword>
<dbReference type="InterPro" id="IPR001586">
    <property type="entry name" value="Beta-lactam_class-C_AS"/>
</dbReference>
<dbReference type="Proteomes" id="UP001250662">
    <property type="component" value="Unassembled WGS sequence"/>
</dbReference>
<accession>A0ABU3BEH1</accession>
<dbReference type="SUPFAM" id="SSF56601">
    <property type="entry name" value="beta-lactamase/transpeptidase-like"/>
    <property type="match status" value="1"/>
</dbReference>
<comment type="similarity">
    <text evidence="2 5">Belongs to the class-C beta-lactamase family.</text>
</comment>
<dbReference type="Pfam" id="PF00144">
    <property type="entry name" value="Beta-lactamase"/>
    <property type="match status" value="1"/>
</dbReference>
<organism evidence="7 8">
    <name type="scientific">Croceitalea vernalis</name>
    <dbReference type="NCBI Taxonomy" id="3075599"/>
    <lineage>
        <taxon>Bacteria</taxon>
        <taxon>Pseudomonadati</taxon>
        <taxon>Bacteroidota</taxon>
        <taxon>Flavobacteriia</taxon>
        <taxon>Flavobacteriales</taxon>
        <taxon>Flavobacteriaceae</taxon>
        <taxon>Croceitalea</taxon>
    </lineage>
</organism>
<sequence>MNKFILPIACFLFLTCLSQEKTNNELDSDNQSKLIHKAFELFPVNTEIAFGFIHNGQVTYSGFVKNSNELEPIKNEQSVFEIGSISKIFTSTILANAILEEKVKIKESVNEHLNFKVHNDYEFSMMQLANHTSGLPRMPGNFIFNSSDPSNPFKDYGEKALREFLELYIKLPDKRNVKYEYSNLGAGLLGYALTNIYDKGYEELLLEKVFKKYEMFNSTTKAEKLTSLLVQGLDNKGKPTSNWDLNILVGAGGVLSNVEDMSKFILAQFNNANKELMLTRKETYSINDDMAVGLGWHIKKESNTKHLVWHNGATGGYRSCMVLDIENKNGIVILSNVSGFHESGGKIDKLAFDLLKIGD</sequence>
<dbReference type="GO" id="GO:0016787">
    <property type="term" value="F:hydrolase activity"/>
    <property type="evidence" value="ECO:0007669"/>
    <property type="project" value="UniProtKB-KW"/>
</dbReference>
<dbReference type="PROSITE" id="PS00336">
    <property type="entry name" value="BETA_LACTAMASE_C"/>
    <property type="match status" value="1"/>
</dbReference>